<gene>
    <name evidence="1" type="ORF">SELMODRAFT_419850</name>
</gene>
<evidence type="ECO:0000313" key="1">
    <source>
        <dbReference type="EMBL" id="EFJ18642.1"/>
    </source>
</evidence>
<dbReference type="InParanoid" id="D8SAR1"/>
<evidence type="ECO:0000313" key="2">
    <source>
        <dbReference type="Proteomes" id="UP000001514"/>
    </source>
</evidence>
<protein>
    <submittedName>
        <fullName evidence="1">Uncharacterized protein</fullName>
    </submittedName>
</protein>
<proteinExistence type="predicted"/>
<organism evidence="2">
    <name type="scientific">Selaginella moellendorffii</name>
    <name type="common">Spikemoss</name>
    <dbReference type="NCBI Taxonomy" id="88036"/>
    <lineage>
        <taxon>Eukaryota</taxon>
        <taxon>Viridiplantae</taxon>
        <taxon>Streptophyta</taxon>
        <taxon>Embryophyta</taxon>
        <taxon>Tracheophyta</taxon>
        <taxon>Lycopodiopsida</taxon>
        <taxon>Selaginellales</taxon>
        <taxon>Selaginellaceae</taxon>
        <taxon>Selaginella</taxon>
    </lineage>
</organism>
<keyword evidence="2" id="KW-1185">Reference proteome</keyword>
<dbReference type="Gramene" id="EFJ18642">
    <property type="protein sequence ID" value="EFJ18642"/>
    <property type="gene ID" value="SELMODRAFT_419850"/>
</dbReference>
<name>D8SAR1_SELML</name>
<dbReference type="KEGG" id="smo:SELMODRAFT_419850"/>
<dbReference type="AlphaFoldDB" id="D8SAR1"/>
<dbReference type="HOGENOM" id="CLU_1848540_0_0_1"/>
<dbReference type="Proteomes" id="UP000001514">
    <property type="component" value="Unassembled WGS sequence"/>
</dbReference>
<accession>D8SAR1</accession>
<sequence>MEMADILWKGLLRQCPTNGGHSFEPMDDCGQRKYLGGKRAPSERMSDFSQEEFDEVTRLRKIYDRPDYNCDIFKFELLTSTEEANAGALQHLYPANVSFQFELWNMPYDYASHDGLIAALAQSPATGMVALASHDKCVN</sequence>
<dbReference type="EMBL" id="GL377609">
    <property type="protein sequence ID" value="EFJ18642.1"/>
    <property type="molecule type" value="Genomic_DNA"/>
</dbReference>
<reference evidence="1 2" key="1">
    <citation type="journal article" date="2011" name="Science">
        <title>The Selaginella genome identifies genetic changes associated with the evolution of vascular plants.</title>
        <authorList>
            <person name="Banks J.A."/>
            <person name="Nishiyama T."/>
            <person name="Hasebe M."/>
            <person name="Bowman J.L."/>
            <person name="Gribskov M."/>
            <person name="dePamphilis C."/>
            <person name="Albert V.A."/>
            <person name="Aono N."/>
            <person name="Aoyama T."/>
            <person name="Ambrose B.A."/>
            <person name="Ashton N.W."/>
            <person name="Axtell M.J."/>
            <person name="Barker E."/>
            <person name="Barker M.S."/>
            <person name="Bennetzen J.L."/>
            <person name="Bonawitz N.D."/>
            <person name="Chapple C."/>
            <person name="Cheng C."/>
            <person name="Correa L.G."/>
            <person name="Dacre M."/>
            <person name="DeBarry J."/>
            <person name="Dreyer I."/>
            <person name="Elias M."/>
            <person name="Engstrom E.M."/>
            <person name="Estelle M."/>
            <person name="Feng L."/>
            <person name="Finet C."/>
            <person name="Floyd S.K."/>
            <person name="Frommer W.B."/>
            <person name="Fujita T."/>
            <person name="Gramzow L."/>
            <person name="Gutensohn M."/>
            <person name="Harholt J."/>
            <person name="Hattori M."/>
            <person name="Heyl A."/>
            <person name="Hirai T."/>
            <person name="Hiwatashi Y."/>
            <person name="Ishikawa M."/>
            <person name="Iwata M."/>
            <person name="Karol K.G."/>
            <person name="Koehler B."/>
            <person name="Kolukisaoglu U."/>
            <person name="Kubo M."/>
            <person name="Kurata T."/>
            <person name="Lalonde S."/>
            <person name="Li K."/>
            <person name="Li Y."/>
            <person name="Litt A."/>
            <person name="Lyons E."/>
            <person name="Manning G."/>
            <person name="Maruyama T."/>
            <person name="Michael T.P."/>
            <person name="Mikami K."/>
            <person name="Miyazaki S."/>
            <person name="Morinaga S."/>
            <person name="Murata T."/>
            <person name="Mueller-Roeber B."/>
            <person name="Nelson D.R."/>
            <person name="Obara M."/>
            <person name="Oguri Y."/>
            <person name="Olmstead R.G."/>
            <person name="Onodera N."/>
            <person name="Petersen B.L."/>
            <person name="Pils B."/>
            <person name="Prigge M."/>
            <person name="Rensing S.A."/>
            <person name="Riano-Pachon D.M."/>
            <person name="Roberts A.W."/>
            <person name="Sato Y."/>
            <person name="Scheller H.V."/>
            <person name="Schulz B."/>
            <person name="Schulz C."/>
            <person name="Shakirov E.V."/>
            <person name="Shibagaki N."/>
            <person name="Shinohara N."/>
            <person name="Shippen D.E."/>
            <person name="Soerensen I."/>
            <person name="Sotooka R."/>
            <person name="Sugimoto N."/>
            <person name="Sugita M."/>
            <person name="Sumikawa N."/>
            <person name="Tanurdzic M."/>
            <person name="Theissen G."/>
            <person name="Ulvskov P."/>
            <person name="Wakazuki S."/>
            <person name="Weng J.K."/>
            <person name="Willats W.W."/>
            <person name="Wipf D."/>
            <person name="Wolf P.G."/>
            <person name="Yang L."/>
            <person name="Zimmer A.D."/>
            <person name="Zhu Q."/>
            <person name="Mitros T."/>
            <person name="Hellsten U."/>
            <person name="Loque D."/>
            <person name="Otillar R."/>
            <person name="Salamov A."/>
            <person name="Schmutz J."/>
            <person name="Shapiro H."/>
            <person name="Lindquist E."/>
            <person name="Lucas S."/>
            <person name="Rokhsar D."/>
            <person name="Grigoriev I.V."/>
        </authorList>
    </citation>
    <scope>NUCLEOTIDE SEQUENCE [LARGE SCALE GENOMIC DNA]</scope>
</reference>